<dbReference type="WBParaSite" id="L893_g19511.t1">
    <property type="protein sequence ID" value="L893_g19511.t1"/>
    <property type="gene ID" value="L893_g19511"/>
</dbReference>
<accession>A0A1I7YTE0</accession>
<reference evidence="2" key="1">
    <citation type="submission" date="2016-11" db="UniProtKB">
        <authorList>
            <consortium name="WormBaseParasite"/>
        </authorList>
    </citation>
    <scope>IDENTIFICATION</scope>
</reference>
<protein>
    <submittedName>
        <fullName evidence="2">GRAS domain-containing protein</fullName>
    </submittedName>
</protein>
<organism evidence="1 2">
    <name type="scientific">Steinernema glaseri</name>
    <dbReference type="NCBI Taxonomy" id="37863"/>
    <lineage>
        <taxon>Eukaryota</taxon>
        <taxon>Metazoa</taxon>
        <taxon>Ecdysozoa</taxon>
        <taxon>Nematoda</taxon>
        <taxon>Chromadorea</taxon>
        <taxon>Rhabditida</taxon>
        <taxon>Tylenchina</taxon>
        <taxon>Panagrolaimomorpha</taxon>
        <taxon>Strongyloidoidea</taxon>
        <taxon>Steinernematidae</taxon>
        <taxon>Steinernema</taxon>
    </lineage>
</organism>
<keyword evidence="1" id="KW-1185">Reference proteome</keyword>
<evidence type="ECO:0000313" key="2">
    <source>
        <dbReference type="WBParaSite" id="L893_g19511.t1"/>
    </source>
</evidence>
<dbReference type="AlphaFoldDB" id="A0A1I7YTE0"/>
<proteinExistence type="predicted"/>
<sequence length="124" mass="14191">MKANFADVLDSYVTSPSADFNELRRCSNQRGVQIFCYDRRVKRESGSAVSFYETIVLVRLQRILTPGPGKDPGKEPANKLYQRHHFGSTFPRFARILIVSGSGKNDQMRQWSVRSAFYCIKNLP</sequence>
<name>A0A1I7YTE0_9BILA</name>
<dbReference type="Proteomes" id="UP000095287">
    <property type="component" value="Unplaced"/>
</dbReference>
<evidence type="ECO:0000313" key="1">
    <source>
        <dbReference type="Proteomes" id="UP000095287"/>
    </source>
</evidence>